<evidence type="ECO:0000256" key="4">
    <source>
        <dbReference type="ARBA" id="ARBA00022475"/>
    </source>
</evidence>
<dbReference type="GO" id="GO:0000155">
    <property type="term" value="F:phosphorelay sensor kinase activity"/>
    <property type="evidence" value="ECO:0007669"/>
    <property type="project" value="InterPro"/>
</dbReference>
<dbReference type="RefSeq" id="WP_062143767.1">
    <property type="nucleotide sequence ID" value="NZ_CP013002.1"/>
</dbReference>
<evidence type="ECO:0000256" key="7">
    <source>
        <dbReference type="ARBA" id="ARBA00022741"/>
    </source>
</evidence>
<dbReference type="GO" id="GO:0005524">
    <property type="term" value="F:ATP binding"/>
    <property type="evidence" value="ECO:0007669"/>
    <property type="project" value="UniProtKB-KW"/>
</dbReference>
<dbReference type="InterPro" id="IPR003661">
    <property type="entry name" value="HisK_dim/P_dom"/>
</dbReference>
<dbReference type="KEGG" id="chq:AQ619_02450"/>
<name>A0A0N7JH38_9CAUL</name>
<evidence type="ECO:0000259" key="12">
    <source>
        <dbReference type="PROSITE" id="PS50885"/>
    </source>
</evidence>
<dbReference type="AlphaFoldDB" id="A0A0N7JH38"/>
<dbReference type="PANTHER" id="PTHR44936">
    <property type="entry name" value="SENSOR PROTEIN CREC"/>
    <property type="match status" value="1"/>
</dbReference>
<organism evidence="13 14">
    <name type="scientific">Caulobacter henricii</name>
    <dbReference type="NCBI Taxonomy" id="69395"/>
    <lineage>
        <taxon>Bacteria</taxon>
        <taxon>Pseudomonadati</taxon>
        <taxon>Pseudomonadota</taxon>
        <taxon>Alphaproteobacteria</taxon>
        <taxon>Caulobacterales</taxon>
        <taxon>Caulobacteraceae</taxon>
        <taxon>Caulobacter</taxon>
    </lineage>
</organism>
<dbReference type="OrthoDB" id="9784218at2"/>
<dbReference type="PANTHER" id="PTHR44936:SF10">
    <property type="entry name" value="SENSOR PROTEIN RSTB"/>
    <property type="match status" value="1"/>
</dbReference>
<keyword evidence="9" id="KW-0067">ATP-binding</keyword>
<proteinExistence type="predicted"/>
<feature type="transmembrane region" description="Helical" evidence="10">
    <location>
        <begin position="29"/>
        <end position="52"/>
    </location>
</feature>
<evidence type="ECO:0000256" key="6">
    <source>
        <dbReference type="ARBA" id="ARBA00022679"/>
    </source>
</evidence>
<dbReference type="InterPro" id="IPR036890">
    <property type="entry name" value="HATPase_C_sf"/>
</dbReference>
<dbReference type="SMART" id="SM00387">
    <property type="entry name" value="HATPase_c"/>
    <property type="match status" value="1"/>
</dbReference>
<feature type="domain" description="HAMP" evidence="12">
    <location>
        <begin position="201"/>
        <end position="256"/>
    </location>
</feature>
<keyword evidence="14" id="KW-1185">Reference proteome</keyword>
<keyword evidence="5" id="KW-0597">Phosphoprotein</keyword>
<dbReference type="SUPFAM" id="SSF47384">
    <property type="entry name" value="Homodimeric domain of signal transducing histidine kinase"/>
    <property type="match status" value="1"/>
</dbReference>
<dbReference type="CDD" id="cd00075">
    <property type="entry name" value="HATPase"/>
    <property type="match status" value="1"/>
</dbReference>
<keyword evidence="10" id="KW-0812">Transmembrane</keyword>
<evidence type="ECO:0000256" key="1">
    <source>
        <dbReference type="ARBA" id="ARBA00000085"/>
    </source>
</evidence>
<evidence type="ECO:0000256" key="9">
    <source>
        <dbReference type="ARBA" id="ARBA00022840"/>
    </source>
</evidence>
<dbReference type="CDD" id="cd00082">
    <property type="entry name" value="HisKA"/>
    <property type="match status" value="1"/>
</dbReference>
<comment type="subcellular location">
    <subcellularLocation>
        <location evidence="2">Cell membrane</location>
        <topology evidence="2">Multi-pass membrane protein</topology>
    </subcellularLocation>
</comment>
<protein>
    <recommendedName>
        <fullName evidence="3">histidine kinase</fullName>
        <ecNumber evidence="3">2.7.13.3</ecNumber>
    </recommendedName>
</protein>
<dbReference type="STRING" id="69395.AQ619_02450"/>
<dbReference type="PROSITE" id="PS50109">
    <property type="entry name" value="HIS_KIN"/>
    <property type="match status" value="1"/>
</dbReference>
<dbReference type="Gene3D" id="1.10.287.130">
    <property type="match status" value="1"/>
</dbReference>
<evidence type="ECO:0000256" key="10">
    <source>
        <dbReference type="SAM" id="Phobius"/>
    </source>
</evidence>
<evidence type="ECO:0000313" key="14">
    <source>
        <dbReference type="Proteomes" id="UP000056905"/>
    </source>
</evidence>
<comment type="catalytic activity">
    <reaction evidence="1">
        <text>ATP + protein L-histidine = ADP + protein N-phospho-L-histidine.</text>
        <dbReference type="EC" id="2.7.13.3"/>
    </reaction>
</comment>
<dbReference type="Gene3D" id="3.30.565.10">
    <property type="entry name" value="Histidine kinase-like ATPase, C-terminal domain"/>
    <property type="match status" value="1"/>
</dbReference>
<dbReference type="GO" id="GO:0005886">
    <property type="term" value="C:plasma membrane"/>
    <property type="evidence" value="ECO:0007669"/>
    <property type="project" value="UniProtKB-SubCell"/>
</dbReference>
<dbReference type="InterPro" id="IPR005467">
    <property type="entry name" value="His_kinase_dom"/>
</dbReference>
<dbReference type="InterPro" id="IPR003594">
    <property type="entry name" value="HATPase_dom"/>
</dbReference>
<evidence type="ECO:0000259" key="11">
    <source>
        <dbReference type="PROSITE" id="PS50109"/>
    </source>
</evidence>
<dbReference type="PRINTS" id="PR00344">
    <property type="entry name" value="BCTRLSENSOR"/>
</dbReference>
<dbReference type="EMBL" id="CP013002">
    <property type="protein sequence ID" value="ALL12314.1"/>
    <property type="molecule type" value="Genomic_DNA"/>
</dbReference>
<dbReference type="InterPro" id="IPR003660">
    <property type="entry name" value="HAMP_dom"/>
</dbReference>
<keyword evidence="10" id="KW-0472">Membrane</keyword>
<dbReference type="EC" id="2.7.13.3" evidence="3"/>
<feature type="domain" description="Histidine kinase" evidence="11">
    <location>
        <begin position="270"/>
        <end position="481"/>
    </location>
</feature>
<evidence type="ECO:0000256" key="3">
    <source>
        <dbReference type="ARBA" id="ARBA00012438"/>
    </source>
</evidence>
<dbReference type="eggNOG" id="COG4191">
    <property type="taxonomic scope" value="Bacteria"/>
</dbReference>
<dbReference type="SMART" id="SM00388">
    <property type="entry name" value="HisKA"/>
    <property type="match status" value="1"/>
</dbReference>
<evidence type="ECO:0000313" key="13">
    <source>
        <dbReference type="EMBL" id="ALL12314.1"/>
    </source>
</evidence>
<dbReference type="InterPro" id="IPR050980">
    <property type="entry name" value="2C_sensor_his_kinase"/>
</dbReference>
<accession>A0A0N7JH38</accession>
<sequence length="506" mass="54412">MTETVSPTEIPTPPAARRFPWPRGLSARLLLFTAFVVTVAGLMILPPTLAAYEEQWLLDRVRAGELASTIAENDPDLRVSDSVAGQLFDQAGAVTVAVQVDGARRLVLPPKVPMQTPYLVDLRRQNPGSWLAAPFFTLTSPPGSMVRVMAEPRFRKAEFVEVVLPDAPLKAQLIAYFWRLAGVTIFVAGLAGFFVYLFLNIFLVRPMQRITRAMEQFRADPADPEARIVVSKRRDEIGRAELELDRMQTDLLTALASKARLAALGEAVAKINHDLRNMLTSAQMASDRLAALGDPKVAQALPRLERALDRAITLATDVMTYGKSKEPAPVVRPTPLRAALDSAAEDSGLAPGGVALETVIDPREQVLADPDQLHRILTNLLRNAREAIEGAPDRGRKGRVFVELHRGDGISILRLSDDGPGVPQRAQANLFQPFVGSVRRGGTGLGLAIARELAQGHGGDLVLVETGPGGSVFDLSLAGVPEPVAEAAAVVAVPGEVSRPTPQAPS</sequence>
<evidence type="ECO:0000256" key="8">
    <source>
        <dbReference type="ARBA" id="ARBA00022777"/>
    </source>
</evidence>
<gene>
    <name evidence="13" type="ORF">AQ619_02450</name>
</gene>
<keyword evidence="10" id="KW-1133">Transmembrane helix</keyword>
<feature type="transmembrane region" description="Helical" evidence="10">
    <location>
        <begin position="176"/>
        <end position="204"/>
    </location>
</feature>
<dbReference type="PROSITE" id="PS50885">
    <property type="entry name" value="HAMP"/>
    <property type="match status" value="1"/>
</dbReference>
<evidence type="ECO:0000256" key="5">
    <source>
        <dbReference type="ARBA" id="ARBA00022553"/>
    </source>
</evidence>
<evidence type="ECO:0000256" key="2">
    <source>
        <dbReference type="ARBA" id="ARBA00004651"/>
    </source>
</evidence>
<dbReference type="Proteomes" id="UP000056905">
    <property type="component" value="Chromosome"/>
</dbReference>
<keyword evidence="6" id="KW-0808">Transferase</keyword>
<reference evidence="13 14" key="1">
    <citation type="submission" date="2015-10" db="EMBL/GenBank/DDBJ databases">
        <title>Conservation of the essential genome among Caulobacter and Brevundimonas species.</title>
        <authorList>
            <person name="Scott D."/>
            <person name="Ely B."/>
        </authorList>
    </citation>
    <scope>NUCLEOTIDE SEQUENCE [LARGE SCALE GENOMIC DNA]</scope>
    <source>
        <strain evidence="13 14">CB4</strain>
    </source>
</reference>
<dbReference type="InterPro" id="IPR036097">
    <property type="entry name" value="HisK_dim/P_sf"/>
</dbReference>
<keyword evidence="4" id="KW-1003">Cell membrane</keyword>
<dbReference type="SUPFAM" id="SSF55874">
    <property type="entry name" value="ATPase domain of HSP90 chaperone/DNA topoisomerase II/histidine kinase"/>
    <property type="match status" value="1"/>
</dbReference>
<dbReference type="InterPro" id="IPR004358">
    <property type="entry name" value="Sig_transdc_His_kin-like_C"/>
</dbReference>
<keyword evidence="8 13" id="KW-0418">Kinase</keyword>
<dbReference type="Pfam" id="PF02518">
    <property type="entry name" value="HATPase_c"/>
    <property type="match status" value="1"/>
</dbReference>
<keyword evidence="7" id="KW-0547">Nucleotide-binding</keyword>